<reference evidence="1" key="1">
    <citation type="journal article" date="2014" name="Int. J. Syst. Evol. Microbiol.">
        <title>Complete genome sequence of Corynebacterium casei LMG S-19264T (=DSM 44701T), isolated from a smear-ripened cheese.</title>
        <authorList>
            <consortium name="US DOE Joint Genome Institute (JGI-PGF)"/>
            <person name="Walter F."/>
            <person name="Albersmeier A."/>
            <person name="Kalinowski J."/>
            <person name="Ruckert C."/>
        </authorList>
    </citation>
    <scope>NUCLEOTIDE SEQUENCE</scope>
    <source>
        <strain evidence="1">KCTC 42097</strain>
    </source>
</reference>
<proteinExistence type="predicted"/>
<dbReference type="Proteomes" id="UP000641137">
    <property type="component" value="Unassembled WGS sequence"/>
</dbReference>
<reference evidence="1" key="2">
    <citation type="submission" date="2020-09" db="EMBL/GenBank/DDBJ databases">
        <authorList>
            <person name="Sun Q."/>
            <person name="Kim S."/>
        </authorList>
    </citation>
    <scope>NUCLEOTIDE SEQUENCE</scope>
    <source>
        <strain evidence="1">KCTC 42097</strain>
    </source>
</reference>
<gene>
    <name evidence="1" type="ORF">GCM10010136_24320</name>
</gene>
<comment type="caution">
    <text evidence="1">The sequence shown here is derived from an EMBL/GenBank/DDBJ whole genome shotgun (WGS) entry which is preliminary data.</text>
</comment>
<dbReference type="InterPro" id="IPR009693">
    <property type="entry name" value="Glucitol_operon_activator"/>
</dbReference>
<accession>A0A8J3GHY8</accession>
<organism evidence="1 2">
    <name type="scientific">Limoniibacter endophyticus</name>
    <dbReference type="NCBI Taxonomy" id="1565040"/>
    <lineage>
        <taxon>Bacteria</taxon>
        <taxon>Pseudomonadati</taxon>
        <taxon>Pseudomonadota</taxon>
        <taxon>Alphaproteobacteria</taxon>
        <taxon>Hyphomicrobiales</taxon>
        <taxon>Bartonellaceae</taxon>
        <taxon>Limoniibacter</taxon>
    </lineage>
</organism>
<dbReference type="EMBL" id="BMZO01000008">
    <property type="protein sequence ID" value="GHC74963.1"/>
    <property type="molecule type" value="Genomic_DNA"/>
</dbReference>
<dbReference type="AlphaFoldDB" id="A0A8J3GHY8"/>
<evidence type="ECO:0000313" key="2">
    <source>
        <dbReference type="Proteomes" id="UP000641137"/>
    </source>
</evidence>
<protein>
    <submittedName>
        <fullName evidence="1">Glucitol operon activator</fullName>
    </submittedName>
</protein>
<sequence length="147" mass="16450">MAIWQWCLLLMGLAWAIQSAGVWFQMRHYTDVFKGITNKYNDGFVGAGHVRGRLSKGTIVLIVSDRDLIVRRLLIMSGRSVFAKFKRLEEYEGQTVEAVGAHFAALEDKDRSIPVAVEKAIEQLHKARANALEKAEGATEANNVQYA</sequence>
<dbReference type="Pfam" id="PF06923">
    <property type="entry name" value="GutM"/>
    <property type="match status" value="1"/>
</dbReference>
<evidence type="ECO:0000313" key="1">
    <source>
        <dbReference type="EMBL" id="GHC74963.1"/>
    </source>
</evidence>
<dbReference type="RefSeq" id="WP_189490535.1">
    <property type="nucleotide sequence ID" value="NZ_BMZO01000008.1"/>
</dbReference>
<keyword evidence="2" id="KW-1185">Reference proteome</keyword>
<name>A0A8J3GHY8_9HYPH</name>